<proteinExistence type="predicted"/>
<dbReference type="EMBL" id="VNHX01000021">
    <property type="protein sequence ID" value="TYP91175.1"/>
    <property type="molecule type" value="Genomic_DNA"/>
</dbReference>
<sequence>MMENKISKLDFKPDFLQACEIFDLEPHDVLQKFIDNVCIPYFIANPMNPDRWANNFMIQCVLPRLESEELLERYAVFFDRITEAVLNDMKNKEQVAREIMDEWHKAVLEDRIEDVMKPNNASS</sequence>
<protein>
    <submittedName>
        <fullName evidence="1">Uncharacterized protein</fullName>
    </submittedName>
</protein>
<dbReference type="Proteomes" id="UP000325105">
    <property type="component" value="Unassembled WGS sequence"/>
</dbReference>
<dbReference type="OrthoDB" id="763804at2"/>
<keyword evidence="2" id="KW-1185">Reference proteome</keyword>
<comment type="caution">
    <text evidence="1">The sequence shown here is derived from an EMBL/GenBank/DDBJ whole genome shotgun (WGS) entry which is preliminary data.</text>
</comment>
<dbReference type="AlphaFoldDB" id="A0A5S5D680"/>
<gene>
    <name evidence="1" type="ORF">BC792_12117</name>
</gene>
<reference evidence="1 2" key="1">
    <citation type="submission" date="2019-07" db="EMBL/GenBank/DDBJ databases">
        <title>Genomic Encyclopedia of Archaeal and Bacterial Type Strains, Phase II (KMG-II): from individual species to whole genera.</title>
        <authorList>
            <person name="Goeker M."/>
        </authorList>
    </citation>
    <scope>NUCLEOTIDE SEQUENCE [LARGE SCALE GENOMIC DNA]</scope>
    <source>
        <strain evidence="1 2">DSM 18850</strain>
    </source>
</reference>
<evidence type="ECO:0000313" key="1">
    <source>
        <dbReference type="EMBL" id="TYP91175.1"/>
    </source>
</evidence>
<name>A0A5S5D680_9SPHI</name>
<evidence type="ECO:0000313" key="2">
    <source>
        <dbReference type="Proteomes" id="UP000325105"/>
    </source>
</evidence>
<dbReference type="RefSeq" id="WP_148909668.1">
    <property type="nucleotide sequence ID" value="NZ_VNHX01000021.1"/>
</dbReference>
<organism evidence="1 2">
    <name type="scientific">Sphingobacterium allocomposti</name>
    <dbReference type="NCBI Taxonomy" id="415956"/>
    <lineage>
        <taxon>Bacteria</taxon>
        <taxon>Pseudomonadati</taxon>
        <taxon>Bacteroidota</taxon>
        <taxon>Sphingobacteriia</taxon>
        <taxon>Sphingobacteriales</taxon>
        <taxon>Sphingobacteriaceae</taxon>
        <taxon>Sphingobacterium</taxon>
    </lineage>
</organism>
<accession>A0A5S5D680</accession>